<evidence type="ECO:0008006" key="3">
    <source>
        <dbReference type="Google" id="ProtNLM"/>
    </source>
</evidence>
<organism evidence="1 2">
    <name type="scientific">Durusdinium trenchii</name>
    <dbReference type="NCBI Taxonomy" id="1381693"/>
    <lineage>
        <taxon>Eukaryota</taxon>
        <taxon>Sar</taxon>
        <taxon>Alveolata</taxon>
        <taxon>Dinophyceae</taxon>
        <taxon>Suessiales</taxon>
        <taxon>Symbiodiniaceae</taxon>
        <taxon>Durusdinium</taxon>
    </lineage>
</organism>
<reference evidence="1 2" key="1">
    <citation type="submission" date="2024-02" db="EMBL/GenBank/DDBJ databases">
        <authorList>
            <person name="Chen Y."/>
            <person name="Shah S."/>
            <person name="Dougan E. K."/>
            <person name="Thang M."/>
            <person name="Chan C."/>
        </authorList>
    </citation>
    <scope>NUCLEOTIDE SEQUENCE [LARGE SCALE GENOMIC DNA]</scope>
</reference>
<name>A0ABP0SGP6_9DINO</name>
<dbReference type="Proteomes" id="UP001642484">
    <property type="component" value="Unassembled WGS sequence"/>
</dbReference>
<accession>A0ABP0SGP6</accession>
<evidence type="ECO:0000313" key="1">
    <source>
        <dbReference type="EMBL" id="CAK9111538.1"/>
    </source>
</evidence>
<dbReference type="EMBL" id="CAXAMN010027572">
    <property type="protein sequence ID" value="CAK9111538.1"/>
    <property type="molecule type" value="Genomic_DNA"/>
</dbReference>
<evidence type="ECO:0000313" key="2">
    <source>
        <dbReference type="Proteomes" id="UP001642484"/>
    </source>
</evidence>
<gene>
    <name evidence="1" type="ORF">CCMP2556_LOCUS51760</name>
</gene>
<comment type="caution">
    <text evidence="1">The sequence shown here is derived from an EMBL/GenBank/DDBJ whole genome shotgun (WGS) entry which is preliminary data.</text>
</comment>
<protein>
    <recommendedName>
        <fullName evidence="3">EF-hand domain-containing protein</fullName>
    </recommendedName>
</protein>
<keyword evidence="2" id="KW-1185">Reference proteome</keyword>
<proteinExistence type="predicted"/>
<sequence>MHFFLHTRTFLDQKATLPTSLCSSCEPIYLLIKAFWSSLHLNPQEAVLILKMLDRLDGHKNDRVDFANFVSCARKLKGYATKVEMMTLMYDHSRLLDTVQSEFQELKALIAR</sequence>